<sequence length="180" mass="19931">APSWEFRHLYGSGAVDAAGPGGGGPAGRGRAGRQGGGAVELDADQRDQLQRVLRRPGQPGRLERVRVRLVDRLLLVEPGQPVRLPVQPLLRAARLRLPQLQGDRCLRGEQVPDRQRLLRRPQTGVRQLRRRHQGLLRQPGLDLLQRRTGVRQQRPHPGAARRDRVGEPVPDPGRGGARVV</sequence>
<feature type="region of interest" description="Disordered" evidence="1">
    <location>
        <begin position="12"/>
        <end position="42"/>
    </location>
</feature>
<dbReference type="EMBL" id="CADCTP010000284">
    <property type="protein sequence ID" value="CAA9274522.1"/>
    <property type="molecule type" value="Genomic_DNA"/>
</dbReference>
<accession>A0A6J4JDH5</accession>
<gene>
    <name evidence="2" type="ORF">AVDCRST_MAG41-3116</name>
</gene>
<reference evidence="2" key="1">
    <citation type="submission" date="2020-02" db="EMBL/GenBank/DDBJ databases">
        <authorList>
            <person name="Meier V. D."/>
        </authorList>
    </citation>
    <scope>NUCLEOTIDE SEQUENCE</scope>
    <source>
        <strain evidence="2">AVDCRST_MAG41</strain>
    </source>
</reference>
<name>A0A6J4JDH5_9ACTN</name>
<feature type="compositionally biased region" description="Gly residues" evidence="1">
    <location>
        <begin position="19"/>
        <end position="38"/>
    </location>
</feature>
<protein>
    <submittedName>
        <fullName evidence="2">Putative secreted protein</fullName>
    </submittedName>
</protein>
<feature type="non-terminal residue" evidence="2">
    <location>
        <position position="1"/>
    </location>
</feature>
<feature type="non-terminal residue" evidence="2">
    <location>
        <position position="180"/>
    </location>
</feature>
<organism evidence="2">
    <name type="scientific">uncultured Mycobacteriales bacterium</name>
    <dbReference type="NCBI Taxonomy" id="581187"/>
    <lineage>
        <taxon>Bacteria</taxon>
        <taxon>Bacillati</taxon>
        <taxon>Actinomycetota</taxon>
        <taxon>Actinomycetes</taxon>
        <taxon>Mycobacteriales</taxon>
        <taxon>environmental samples</taxon>
    </lineage>
</organism>
<proteinExistence type="predicted"/>
<evidence type="ECO:0000313" key="2">
    <source>
        <dbReference type="EMBL" id="CAA9274522.1"/>
    </source>
</evidence>
<dbReference type="AlphaFoldDB" id="A0A6J4JDH5"/>
<feature type="region of interest" description="Disordered" evidence="1">
    <location>
        <begin position="144"/>
        <end position="180"/>
    </location>
</feature>
<evidence type="ECO:0000256" key="1">
    <source>
        <dbReference type="SAM" id="MobiDB-lite"/>
    </source>
</evidence>